<evidence type="ECO:0000259" key="5">
    <source>
        <dbReference type="PROSITE" id="PS51387"/>
    </source>
</evidence>
<dbReference type="RefSeq" id="WP_012348017.1">
    <property type="nucleotide sequence ID" value="NC_010524.1"/>
</dbReference>
<dbReference type="eggNOG" id="COG0277">
    <property type="taxonomic scope" value="Bacteria"/>
</dbReference>
<evidence type="ECO:0000313" key="6">
    <source>
        <dbReference type="EMBL" id="ACB35266.1"/>
    </source>
</evidence>
<dbReference type="Gene3D" id="3.30.70.2740">
    <property type="match status" value="1"/>
</dbReference>
<dbReference type="STRING" id="395495.Lcho_3006"/>
<dbReference type="Gene3D" id="3.30.70.2190">
    <property type="match status" value="1"/>
</dbReference>
<proteinExistence type="inferred from homology"/>
<dbReference type="InterPro" id="IPR036318">
    <property type="entry name" value="FAD-bd_PCMH-like_sf"/>
</dbReference>
<dbReference type="EMBL" id="CP001013">
    <property type="protein sequence ID" value="ACB35266.1"/>
    <property type="molecule type" value="Genomic_DNA"/>
</dbReference>
<dbReference type="SUPFAM" id="SSF55103">
    <property type="entry name" value="FAD-linked oxidases, C-terminal domain"/>
    <property type="match status" value="1"/>
</dbReference>
<organism evidence="6 7">
    <name type="scientific">Leptothrix cholodnii (strain ATCC 51168 / LMG 8142 / SP-6)</name>
    <name type="common">Leptothrix discophora (strain SP-6)</name>
    <dbReference type="NCBI Taxonomy" id="395495"/>
    <lineage>
        <taxon>Bacteria</taxon>
        <taxon>Pseudomonadati</taxon>
        <taxon>Pseudomonadota</taxon>
        <taxon>Betaproteobacteria</taxon>
        <taxon>Burkholderiales</taxon>
        <taxon>Sphaerotilaceae</taxon>
        <taxon>Leptothrix</taxon>
    </lineage>
</organism>
<dbReference type="SUPFAM" id="SSF56176">
    <property type="entry name" value="FAD-binding/transporter-associated domain-like"/>
    <property type="match status" value="1"/>
</dbReference>
<dbReference type="InterPro" id="IPR016167">
    <property type="entry name" value="FAD-bd_PCMH_sub1"/>
</dbReference>
<feature type="domain" description="FAD-binding PCMH-type" evidence="5">
    <location>
        <begin position="36"/>
        <end position="217"/>
    </location>
</feature>
<dbReference type="PANTHER" id="PTHR43716">
    <property type="entry name" value="D-2-HYDROXYGLUTARATE DEHYDROGENASE, MITOCHONDRIAL"/>
    <property type="match status" value="1"/>
</dbReference>
<dbReference type="InterPro" id="IPR051264">
    <property type="entry name" value="FAD-oxidored/transferase_4"/>
</dbReference>
<evidence type="ECO:0000256" key="4">
    <source>
        <dbReference type="ARBA" id="ARBA00022827"/>
    </source>
</evidence>
<keyword evidence="7" id="KW-1185">Reference proteome</keyword>
<dbReference type="GO" id="GO:0003824">
    <property type="term" value="F:catalytic activity"/>
    <property type="evidence" value="ECO:0007669"/>
    <property type="project" value="InterPro"/>
</dbReference>
<evidence type="ECO:0000256" key="2">
    <source>
        <dbReference type="ARBA" id="ARBA00008000"/>
    </source>
</evidence>
<dbReference type="InterPro" id="IPR016166">
    <property type="entry name" value="FAD-bd_PCMH"/>
</dbReference>
<dbReference type="PANTHER" id="PTHR43716:SF2">
    <property type="entry name" value="BLL6224 PROTEIN"/>
    <property type="match status" value="1"/>
</dbReference>
<dbReference type="Gene3D" id="3.30.43.10">
    <property type="entry name" value="Uridine Diphospho-n-acetylenolpyruvylglucosamine Reductase, domain 2"/>
    <property type="match status" value="1"/>
</dbReference>
<dbReference type="InterPro" id="IPR016164">
    <property type="entry name" value="FAD-linked_Oxase-like_C"/>
</dbReference>
<dbReference type="FunFam" id="1.10.45.10:FF:000001">
    <property type="entry name" value="D-lactate dehydrogenase mitochondrial"/>
    <property type="match status" value="1"/>
</dbReference>
<name>B1XZ96_LEPCP</name>
<dbReference type="Pfam" id="PF02913">
    <property type="entry name" value="FAD-oxidase_C"/>
    <property type="match status" value="1"/>
</dbReference>
<evidence type="ECO:0000256" key="3">
    <source>
        <dbReference type="ARBA" id="ARBA00022630"/>
    </source>
</evidence>
<comment type="similarity">
    <text evidence="2">Belongs to the FAD-binding oxidoreductase/transferase type 4 family.</text>
</comment>
<dbReference type="KEGG" id="lch:Lcho_3006"/>
<dbReference type="AlphaFoldDB" id="B1XZ96"/>
<protein>
    <submittedName>
        <fullName evidence="6">FAD linked oxidase domain protein</fullName>
    </submittedName>
</protein>
<dbReference type="Gene3D" id="1.10.45.10">
    <property type="entry name" value="Vanillyl-alcohol Oxidase, Chain A, domain 4"/>
    <property type="match status" value="1"/>
</dbReference>
<dbReference type="Gene3D" id="3.30.465.10">
    <property type="match status" value="1"/>
</dbReference>
<dbReference type="GO" id="GO:0071949">
    <property type="term" value="F:FAD binding"/>
    <property type="evidence" value="ECO:0007669"/>
    <property type="project" value="InterPro"/>
</dbReference>
<dbReference type="InterPro" id="IPR004113">
    <property type="entry name" value="FAD-bd_oxidored_4_C"/>
</dbReference>
<dbReference type="HOGENOM" id="CLU_017779_4_1_4"/>
<accession>B1XZ96</accession>
<keyword evidence="3" id="KW-0285">Flavoprotein</keyword>
<keyword evidence="4" id="KW-0274">FAD</keyword>
<dbReference type="GO" id="GO:0022904">
    <property type="term" value="P:respiratory electron transport chain"/>
    <property type="evidence" value="ECO:0007669"/>
    <property type="project" value="TreeGrafter"/>
</dbReference>
<dbReference type="InterPro" id="IPR006094">
    <property type="entry name" value="Oxid_FAD_bind_N"/>
</dbReference>
<dbReference type="InterPro" id="IPR016169">
    <property type="entry name" value="FAD-bd_PCMH_sub2"/>
</dbReference>
<reference evidence="6 7" key="1">
    <citation type="submission" date="2008-03" db="EMBL/GenBank/DDBJ databases">
        <title>Complete sequence of Leptothrix cholodnii SP-6.</title>
        <authorList>
            <consortium name="US DOE Joint Genome Institute"/>
            <person name="Copeland A."/>
            <person name="Lucas S."/>
            <person name="Lapidus A."/>
            <person name="Glavina del Rio T."/>
            <person name="Dalin E."/>
            <person name="Tice H."/>
            <person name="Bruce D."/>
            <person name="Goodwin L."/>
            <person name="Pitluck S."/>
            <person name="Chertkov O."/>
            <person name="Brettin T."/>
            <person name="Detter J.C."/>
            <person name="Han C."/>
            <person name="Kuske C.R."/>
            <person name="Schmutz J."/>
            <person name="Larimer F."/>
            <person name="Land M."/>
            <person name="Hauser L."/>
            <person name="Kyrpides N."/>
            <person name="Lykidis A."/>
            <person name="Emerson D."/>
            <person name="Richardson P."/>
        </authorList>
    </citation>
    <scope>NUCLEOTIDE SEQUENCE [LARGE SCALE GENOMIC DNA]</scope>
    <source>
        <strain evidence="7">ATCC 51168 / LMG 8142 / SP-6</strain>
    </source>
</reference>
<gene>
    <name evidence="6" type="ordered locus">Lcho_3006</name>
</gene>
<evidence type="ECO:0000256" key="1">
    <source>
        <dbReference type="ARBA" id="ARBA00001974"/>
    </source>
</evidence>
<dbReference type="Pfam" id="PF01565">
    <property type="entry name" value="FAD_binding_4"/>
    <property type="match status" value="1"/>
</dbReference>
<comment type="cofactor">
    <cofactor evidence="1">
        <name>FAD</name>
        <dbReference type="ChEBI" id="CHEBI:57692"/>
    </cofactor>
</comment>
<dbReference type="InterPro" id="IPR016171">
    <property type="entry name" value="Vanillyl_alc_oxidase_C-sub2"/>
</dbReference>
<sequence>MTAIPSLDDLRATFGGRLLTDPTEMAPFLTDWRGKWTGRALAVAQPDRATDVAAVLRWCHEHQVPVVPQGGNTGLSGGSVPDDSGRALLLSLTRLNRVREVDVLNNTLTVEAGVTLAQVQAAALAAERLFPLSLAAKGSCTIGGNLATNAGGVQVLRYGNARELCLGLEVVTAEGELWGGLRALRKDNTGYDLRDLYIGSEGTLGVITAAVLKLFPLPAAQAVALAAVPSPADAVKLLQQAQAVLGAQLTAFELISDTCLGLVEKHVPGSRRPLADAAPWYVLIEASDAEDQSHADAAIEALLESALEQGLASDAAVSSSLAQFEALWALRENISESQGAEGKTIKHDIALPISRIAEFIEATDAAITSTFPSVRLVVFGHLGDGNLHYNLSPAVGRTGAGHAADFLALEAPLNRLVHDAVAARGGSISAEHGLGVLRRDESTRYKSAVELGLMRALKDALDPLGLMNPGKFLG</sequence>
<dbReference type="Proteomes" id="UP000001693">
    <property type="component" value="Chromosome"/>
</dbReference>
<dbReference type="OrthoDB" id="8522822at2"/>
<evidence type="ECO:0000313" key="7">
    <source>
        <dbReference type="Proteomes" id="UP000001693"/>
    </source>
</evidence>
<dbReference type="PROSITE" id="PS51387">
    <property type="entry name" value="FAD_PCMH"/>
    <property type="match status" value="1"/>
</dbReference>